<sequence>MNYLRRRLSDSNFMANLPNGYMTDLQRPQPPPPPPSAASPGATPGSAAASAERASTAAPVASPAAPSPGSSGGGGFFSSLSNAVKQTTAAAAATFSEQVGGGSGGAGRGGAAARVLLVIDEPHTDWAKYFKGKKIHGEIDIKVEQAEFSDLNLVAHANGGFSVDMEVLRNGVKVVRSLKPDFVLIRQHAFSMARNGDYRSLVIGLQYAGIPSVNSLHSVYNFCDKPWVFAQMVRLHKKLGTEEFPLIDQTFYPNHKEMLSSTTYPVVVKMGHAHSGMGKVKVDNQHDFQDIASVVALTKTYATAEPFIDAKYDVRVQKIGQNYKAYMRTSVSGNWKTNTGSAMLEQIAMSDRYKLWVDTCSEIFGGLDICAVEALHGKDGRDHIIEVVGSSMPLIGDHQDEDKQLIVELVVNKMTQALPRQRDASPGRGSHSQTPSPGALPLGRQTSQQPAGPPAQQRPPPQGGPPQPGPGPQRQGPPLQQRPPPQGQQHLSGLGPPAGSPLPQRLPSPTAAPQQSASQATPMTQGQGRQSRPVAGGPGAPPAARPPASPSPQRQAGPPQATRQASISGPAPPKVSGASPGGQQRQGPPQKPPGPAGPIRQASQAGPGPRTGPPTTQQPRPSGPGPAGRPTKPQLAQKPSQDVPPPIIAAAGGPPHPQLNKSQSLTNAFNLPEPAPPRPSLSQDEVKAETIRSLRKSFASLFSD</sequence>
<feature type="region of interest" description="Disordered" evidence="17">
    <location>
        <begin position="15"/>
        <end position="72"/>
    </location>
</feature>
<keyword evidence="11" id="KW-0009">Actin-binding</keyword>
<dbReference type="FunFam" id="3.30.1490.20:FF:000008">
    <property type="entry name" value="Synapsin I"/>
    <property type="match status" value="1"/>
</dbReference>
<dbReference type="InterPro" id="IPR013815">
    <property type="entry name" value="ATP_grasp_subdomain_1"/>
</dbReference>
<dbReference type="KEGG" id="rno:24949"/>
<keyword evidence="6" id="KW-0597">Phosphoprotein</keyword>
<evidence type="ECO:0000313" key="20">
    <source>
        <dbReference type="EMBL" id="EDL97724.1"/>
    </source>
</evidence>
<dbReference type="PROSITE" id="PS00416">
    <property type="entry name" value="SYNAPSIN_2"/>
    <property type="match status" value="1"/>
</dbReference>
<dbReference type="GeneID" id="24949"/>
<dbReference type="AlphaFoldDB" id="A6JZQ9"/>
<dbReference type="FunFam" id="3.30.470.20:FF:000042">
    <property type="entry name" value="Synapsin III"/>
    <property type="match status" value="1"/>
</dbReference>
<evidence type="ECO:0000256" key="5">
    <source>
        <dbReference type="ARBA" id="ARBA00022481"/>
    </source>
</evidence>
<keyword evidence="9" id="KW-0333">Golgi apparatus</keyword>
<feature type="compositionally biased region" description="Pro residues" evidence="17">
    <location>
        <begin position="28"/>
        <end position="37"/>
    </location>
</feature>
<keyword evidence="7" id="KW-0677">Repeat</keyword>
<dbReference type="PROSITE" id="PS00415">
    <property type="entry name" value="SYNAPSIN_1"/>
    <property type="match status" value="1"/>
</dbReference>
<gene>
    <name evidence="20 22" type="primary">Syn1</name>
    <name evidence="20" type="ORF">rCG_42875</name>
</gene>
<dbReference type="InterPro" id="IPR019735">
    <property type="entry name" value="Synapsin_CS"/>
</dbReference>
<evidence type="ECO:0000256" key="13">
    <source>
        <dbReference type="ARBA" id="ARBA00023329"/>
    </source>
</evidence>
<evidence type="ECO:0000256" key="11">
    <source>
        <dbReference type="ARBA" id="ARBA00023203"/>
    </source>
</evidence>
<dbReference type="EMBL" id="CH474009">
    <property type="protein sequence ID" value="EDL97724.1"/>
    <property type="molecule type" value="Genomic_DNA"/>
</dbReference>
<evidence type="ECO:0000259" key="19">
    <source>
        <dbReference type="Pfam" id="PF02750"/>
    </source>
</evidence>
<evidence type="ECO:0000256" key="7">
    <source>
        <dbReference type="ARBA" id="ARBA00022737"/>
    </source>
</evidence>
<feature type="domain" description="Synapsin ATP-binding" evidence="19">
    <location>
        <begin position="214"/>
        <end position="416"/>
    </location>
</feature>
<evidence type="ECO:0000256" key="6">
    <source>
        <dbReference type="ARBA" id="ARBA00022553"/>
    </source>
</evidence>
<dbReference type="PANTHER" id="PTHR10841:SF24">
    <property type="entry name" value="SYNAPSIN-1"/>
    <property type="match status" value="1"/>
</dbReference>
<evidence type="ECO:0000313" key="22">
    <source>
        <dbReference type="RGD" id="3797"/>
    </source>
</evidence>
<dbReference type="GO" id="GO:0030424">
    <property type="term" value="C:axon"/>
    <property type="evidence" value="ECO:0007669"/>
    <property type="project" value="Ensembl"/>
</dbReference>
<evidence type="ECO:0000256" key="10">
    <source>
        <dbReference type="ARBA" id="ARBA00023180"/>
    </source>
</evidence>
<dbReference type="Pfam" id="PF10581">
    <property type="entry name" value="Synapsin_N"/>
    <property type="match status" value="1"/>
</dbReference>
<feature type="compositionally biased region" description="Pro residues" evidence="17">
    <location>
        <begin position="451"/>
        <end position="471"/>
    </location>
</feature>
<dbReference type="GO" id="GO:0098693">
    <property type="term" value="P:regulation of synaptic vesicle cycle"/>
    <property type="evidence" value="ECO:0007669"/>
    <property type="project" value="Ensembl"/>
</dbReference>
<evidence type="ECO:0000256" key="9">
    <source>
        <dbReference type="ARBA" id="ARBA00023034"/>
    </source>
</evidence>
<dbReference type="GO" id="GO:0000795">
    <property type="term" value="C:synaptonemal complex"/>
    <property type="evidence" value="ECO:0007669"/>
    <property type="project" value="Ensembl"/>
</dbReference>
<feature type="compositionally biased region" description="Low complexity" evidence="17">
    <location>
        <begin position="38"/>
        <end position="69"/>
    </location>
</feature>
<dbReference type="OrthoDB" id="10249572at2759"/>
<dbReference type="RefSeq" id="NP_062006.1">
    <property type="nucleotide sequence ID" value="NM_019133.2"/>
</dbReference>
<dbReference type="SUPFAM" id="SSF52440">
    <property type="entry name" value="PreATP-grasp domain"/>
    <property type="match status" value="1"/>
</dbReference>
<dbReference type="GO" id="GO:0005794">
    <property type="term" value="C:Golgi apparatus"/>
    <property type="evidence" value="ECO:0007669"/>
    <property type="project" value="UniProtKB-SubCell"/>
</dbReference>
<accession>A6JZQ9</accession>
<dbReference type="FunFam" id="3.40.50.20:FF:000008">
    <property type="entry name" value="Synapsin III"/>
    <property type="match status" value="1"/>
</dbReference>
<dbReference type="SMR" id="A6JZQ9"/>
<protein>
    <recommendedName>
        <fullName evidence="4">Synapsin-1</fullName>
    </recommendedName>
    <alternativeName>
        <fullName evidence="14">Synapsin I</fullName>
    </alternativeName>
</protein>
<reference evidence="20 21" key="1">
    <citation type="submission" date="2005-09" db="EMBL/GenBank/DDBJ databases">
        <authorList>
            <person name="Mural R.J."/>
            <person name="Li P.W."/>
            <person name="Adams M.D."/>
            <person name="Amanatides P.G."/>
            <person name="Baden-Tillson H."/>
            <person name="Barnstead M."/>
            <person name="Chin S.H."/>
            <person name="Dew I."/>
            <person name="Evans C.A."/>
            <person name="Ferriera S."/>
            <person name="Flanigan M."/>
            <person name="Fosler C."/>
            <person name="Glodek A."/>
            <person name="Gu Z."/>
            <person name="Holt R.A."/>
            <person name="Jennings D."/>
            <person name="Kraft C.L."/>
            <person name="Lu F."/>
            <person name="Nguyen T."/>
            <person name="Nusskern D.R."/>
            <person name="Pfannkoch C.M."/>
            <person name="Sitter C."/>
            <person name="Sutton G.G."/>
            <person name="Venter J.C."/>
            <person name="Wang Z."/>
            <person name="Woodage T."/>
            <person name="Zheng X.H."/>
            <person name="Zhong F."/>
        </authorList>
    </citation>
    <scope>NUCLEOTIDE SEQUENCE [LARGE SCALE GENOMIC DNA]</scope>
    <source>
        <strain>BN</strain>
        <strain evidence="21">Sprague-Dawley</strain>
    </source>
</reference>
<evidence type="ECO:0000256" key="3">
    <source>
        <dbReference type="ARBA" id="ARBA00008243"/>
    </source>
</evidence>
<dbReference type="GO" id="GO:0005856">
    <property type="term" value="C:cytoskeleton"/>
    <property type="evidence" value="ECO:0007669"/>
    <property type="project" value="Ensembl"/>
</dbReference>
<dbReference type="InterPro" id="IPR020897">
    <property type="entry name" value="Synapsin_pre-ATP-grasp_dom"/>
</dbReference>
<dbReference type="Gene3D" id="3.30.1490.20">
    <property type="entry name" value="ATP-grasp fold, A domain"/>
    <property type="match status" value="1"/>
</dbReference>
<dbReference type="SUPFAM" id="SSF56059">
    <property type="entry name" value="Glutathione synthetase ATP-binding domain-like"/>
    <property type="match status" value="1"/>
</dbReference>
<evidence type="ECO:0000256" key="8">
    <source>
        <dbReference type="ARBA" id="ARBA00023018"/>
    </source>
</evidence>
<keyword evidence="13" id="KW-0968">Cytoplasmic vesicle</keyword>
<dbReference type="InterPro" id="IPR020898">
    <property type="entry name" value="Synapsin_ATP-bd_dom"/>
</dbReference>
<dbReference type="CTD" id="6853"/>
<feature type="compositionally biased region" description="Low complexity" evidence="17">
    <location>
        <begin position="551"/>
        <end position="561"/>
    </location>
</feature>
<dbReference type="Gene3D" id="3.30.470.20">
    <property type="entry name" value="ATP-grasp fold, B domain"/>
    <property type="match status" value="1"/>
</dbReference>
<dbReference type="GO" id="GO:2000300">
    <property type="term" value="P:regulation of synaptic vesicle exocytosis"/>
    <property type="evidence" value="ECO:0007669"/>
    <property type="project" value="Ensembl"/>
</dbReference>
<dbReference type="GO" id="GO:0030672">
    <property type="term" value="C:synaptic vesicle membrane"/>
    <property type="evidence" value="ECO:0007669"/>
    <property type="project" value="Ensembl"/>
</dbReference>
<evidence type="ECO:0000256" key="15">
    <source>
        <dbReference type="ARBA" id="ARBA00034106"/>
    </source>
</evidence>
<dbReference type="GO" id="GO:0098685">
    <property type="term" value="C:Schaffer collateral - CA1 synapse"/>
    <property type="evidence" value="ECO:0007669"/>
    <property type="project" value="Ensembl"/>
</dbReference>
<dbReference type="GO" id="GO:0044297">
    <property type="term" value="C:cell body"/>
    <property type="evidence" value="ECO:0007669"/>
    <property type="project" value="Ensembl"/>
</dbReference>
<dbReference type="RGD" id="3797">
    <property type="gene designation" value="Syn1"/>
</dbReference>
<dbReference type="GO" id="GO:0030425">
    <property type="term" value="C:dendrite"/>
    <property type="evidence" value="ECO:0007669"/>
    <property type="project" value="Ensembl"/>
</dbReference>
<dbReference type="GO" id="GO:0042802">
    <property type="term" value="F:identical protein binding"/>
    <property type="evidence" value="ECO:0007669"/>
    <property type="project" value="Ensembl"/>
</dbReference>
<dbReference type="GO" id="GO:0014069">
    <property type="term" value="C:postsynaptic density"/>
    <property type="evidence" value="ECO:0007669"/>
    <property type="project" value="Ensembl"/>
</dbReference>
<keyword evidence="8" id="KW-0770">Synapse</keyword>
<keyword evidence="10" id="KW-0325">Glycoprotein</keyword>
<comment type="similarity">
    <text evidence="3">Belongs to the synapsin family.</text>
</comment>
<feature type="compositionally biased region" description="Polar residues" evidence="17">
    <location>
        <begin position="659"/>
        <end position="669"/>
    </location>
</feature>
<evidence type="ECO:0000259" key="18">
    <source>
        <dbReference type="Pfam" id="PF02078"/>
    </source>
</evidence>
<dbReference type="GO" id="GO:0048786">
    <property type="term" value="C:presynaptic active zone"/>
    <property type="evidence" value="ECO:0007669"/>
    <property type="project" value="Ensembl"/>
</dbReference>
<dbReference type="GO" id="GO:0003779">
    <property type="term" value="F:actin binding"/>
    <property type="evidence" value="ECO:0007669"/>
    <property type="project" value="UniProtKB-KW"/>
</dbReference>
<dbReference type="Proteomes" id="UP000234681">
    <property type="component" value="Chromosome X"/>
</dbReference>
<feature type="domain" description="Synapsin pre-ATP-grasp" evidence="18">
    <location>
        <begin position="113"/>
        <end position="212"/>
    </location>
</feature>
<comment type="subunit">
    <text evidence="16">Homodimer. Can form oligomers with SYN2. Interacts with CAPON. Forms a ternary complex with NOS1. Isoform Ib interacts with PRNP.</text>
</comment>
<dbReference type="GO" id="GO:0007269">
    <property type="term" value="P:neurotransmitter secretion"/>
    <property type="evidence" value="ECO:0007669"/>
    <property type="project" value="Ensembl"/>
</dbReference>
<proteinExistence type="inferred from homology"/>
<keyword evidence="5" id="KW-0488">Methylation</keyword>
<evidence type="ECO:0000256" key="1">
    <source>
        <dbReference type="ARBA" id="ARBA00004234"/>
    </source>
</evidence>
<feature type="region of interest" description="Disordered" evidence="17">
    <location>
        <begin position="418"/>
        <end position="688"/>
    </location>
</feature>
<organism evidence="20 21">
    <name type="scientific">Rattus norvegicus</name>
    <name type="common">Rat</name>
    <dbReference type="NCBI Taxonomy" id="10116"/>
    <lineage>
        <taxon>Eukaryota</taxon>
        <taxon>Metazoa</taxon>
        <taxon>Chordata</taxon>
        <taxon>Craniata</taxon>
        <taxon>Vertebrata</taxon>
        <taxon>Euteleostomi</taxon>
        <taxon>Mammalia</taxon>
        <taxon>Eutheria</taxon>
        <taxon>Euarchontoglires</taxon>
        <taxon>Glires</taxon>
        <taxon>Rodentia</taxon>
        <taxon>Myomorpha</taxon>
        <taxon>Muroidea</taxon>
        <taxon>Muridae</taxon>
        <taxon>Murinae</taxon>
        <taxon>Rattus</taxon>
    </lineage>
</organism>
<keyword evidence="12" id="KW-0966">Cell projection</keyword>
<dbReference type="GO" id="GO:0005524">
    <property type="term" value="F:ATP binding"/>
    <property type="evidence" value="ECO:0007669"/>
    <property type="project" value="InterPro"/>
</dbReference>
<dbReference type="PRINTS" id="PR01368">
    <property type="entry name" value="SYNAPSIN"/>
</dbReference>
<dbReference type="Pfam" id="PF02750">
    <property type="entry name" value="Synapsin_C"/>
    <property type="match status" value="1"/>
</dbReference>
<feature type="compositionally biased region" description="Low complexity" evidence="17">
    <location>
        <begin position="507"/>
        <end position="522"/>
    </location>
</feature>
<evidence type="ECO:0000256" key="14">
    <source>
        <dbReference type="ARBA" id="ARBA00029646"/>
    </source>
</evidence>
<comment type="subcellular location">
    <subcellularLocation>
        <location evidence="1">Cytoplasmic vesicle</location>
        <location evidence="1">Secretory vesicle</location>
        <location evidence="1">Synaptic vesicle</location>
    </subcellularLocation>
    <subcellularLocation>
        <location evidence="2">Golgi apparatus</location>
    </subcellularLocation>
    <subcellularLocation>
        <location evidence="15">Presynapse</location>
    </subcellularLocation>
</comment>
<evidence type="ECO:0000256" key="2">
    <source>
        <dbReference type="ARBA" id="ARBA00004555"/>
    </source>
</evidence>
<dbReference type="Pfam" id="PF02078">
    <property type="entry name" value="Synapsin"/>
    <property type="match status" value="1"/>
</dbReference>
<evidence type="ECO:0000256" key="16">
    <source>
        <dbReference type="ARBA" id="ARBA00046960"/>
    </source>
</evidence>
<evidence type="ECO:0000256" key="17">
    <source>
        <dbReference type="SAM" id="MobiDB-lite"/>
    </source>
</evidence>
<dbReference type="InterPro" id="IPR019736">
    <property type="entry name" value="Synapsin_P_site"/>
</dbReference>
<evidence type="ECO:0000256" key="12">
    <source>
        <dbReference type="ARBA" id="ARBA00023273"/>
    </source>
</evidence>
<evidence type="ECO:0000313" key="21">
    <source>
        <dbReference type="Proteomes" id="UP000234681"/>
    </source>
</evidence>
<dbReference type="OMA" id="MSDKYKM"/>
<feature type="compositionally biased region" description="Pro residues" evidence="17">
    <location>
        <begin position="539"/>
        <end position="550"/>
    </location>
</feature>
<dbReference type="PANTHER" id="PTHR10841">
    <property type="entry name" value="SYNAPSIN"/>
    <property type="match status" value="1"/>
</dbReference>
<name>A6JZQ9_RAT</name>
<dbReference type="InterPro" id="IPR016185">
    <property type="entry name" value="PreATP-grasp_dom_sf"/>
</dbReference>
<dbReference type="GO" id="GO:0019901">
    <property type="term" value="F:protein kinase binding"/>
    <property type="evidence" value="ECO:0007669"/>
    <property type="project" value="Ensembl"/>
</dbReference>
<dbReference type="Gene3D" id="3.40.50.20">
    <property type="match status" value="1"/>
</dbReference>
<dbReference type="InterPro" id="IPR001359">
    <property type="entry name" value="Synapsin"/>
</dbReference>
<feature type="compositionally biased region" description="Low complexity" evidence="17">
    <location>
        <begin position="487"/>
        <end position="497"/>
    </location>
</feature>
<evidence type="ECO:0000256" key="4">
    <source>
        <dbReference type="ARBA" id="ARBA00017852"/>
    </source>
</evidence>
<dbReference type="GO" id="GO:0099504">
    <property type="term" value="P:synaptic vesicle cycle"/>
    <property type="evidence" value="ECO:0007669"/>
    <property type="project" value="Ensembl"/>
</dbReference>